<evidence type="ECO:0000313" key="8">
    <source>
        <dbReference type="Proteomes" id="UP001278500"/>
    </source>
</evidence>
<dbReference type="SUPFAM" id="SSF52833">
    <property type="entry name" value="Thioredoxin-like"/>
    <property type="match status" value="1"/>
</dbReference>
<dbReference type="Pfam" id="PF07955">
    <property type="entry name" value="DUF1687"/>
    <property type="match status" value="1"/>
</dbReference>
<evidence type="ECO:0000256" key="5">
    <source>
        <dbReference type="ARBA" id="ARBA00023002"/>
    </source>
</evidence>
<dbReference type="AlphaFoldDB" id="A0AAE0MVA6"/>
<keyword evidence="4" id="KW-0809">Transit peptide</keyword>
<keyword evidence="5" id="KW-0560">Oxidoreductase</keyword>
<gene>
    <name evidence="7" type="ORF">B0H65DRAFT_6411</name>
</gene>
<dbReference type="GO" id="GO:0016491">
    <property type="term" value="F:oxidoreductase activity"/>
    <property type="evidence" value="ECO:0007669"/>
    <property type="project" value="UniProtKB-KW"/>
</dbReference>
<keyword evidence="6" id="KW-0496">Mitochondrion</keyword>
<dbReference type="InterPro" id="IPR036249">
    <property type="entry name" value="Thioredoxin-like_sf"/>
</dbReference>
<comment type="similarity">
    <text evidence="3">Belongs to the FMP46 family.</text>
</comment>
<name>A0AAE0MVA6_9PEZI</name>
<comment type="caution">
    <text evidence="7">The sequence shown here is derived from an EMBL/GenBank/DDBJ whole genome shotgun (WGS) entry which is preliminary data.</text>
</comment>
<dbReference type="PANTHER" id="PTHR28071">
    <property type="entry name" value="REDOX PROTEIN FMP46, MITOCHONDRIAL-RELATED"/>
    <property type="match status" value="1"/>
</dbReference>
<dbReference type="PANTHER" id="PTHR28071:SF1">
    <property type="entry name" value="REDOX PROTEIN FMP46, MITOCHONDRIAL-RELATED"/>
    <property type="match status" value="1"/>
</dbReference>
<evidence type="ECO:0008006" key="9">
    <source>
        <dbReference type="Google" id="ProtNLM"/>
    </source>
</evidence>
<dbReference type="GeneID" id="87868353"/>
<sequence length="135" mass="14780">MFKFLQPKVLDAITLFHKASNPASIRIATLLKQAAGSGATVSDNAPAKKADFELNITEEAPTTEQLRTILDYVGKTGIPSIISNAQNETEALKKFKENADNLKRPIVVDWNNGKVFTGDNESAILKLLEDLPKKN</sequence>
<comment type="subcellular location">
    <subcellularLocation>
        <location evidence="2">Mitochondrion</location>
    </subcellularLocation>
</comment>
<evidence type="ECO:0000256" key="2">
    <source>
        <dbReference type="ARBA" id="ARBA00004173"/>
    </source>
</evidence>
<protein>
    <recommendedName>
        <fullName evidence="9">DUF1687-domain-containing protein</fullName>
    </recommendedName>
</protein>
<evidence type="ECO:0000256" key="6">
    <source>
        <dbReference type="ARBA" id="ARBA00023128"/>
    </source>
</evidence>
<accession>A0AAE0MVA6</accession>
<keyword evidence="8" id="KW-1185">Reference proteome</keyword>
<reference evidence="7" key="1">
    <citation type="journal article" date="2023" name="Mol. Phylogenet. Evol.">
        <title>Genome-scale phylogeny and comparative genomics of the fungal order Sordariales.</title>
        <authorList>
            <person name="Hensen N."/>
            <person name="Bonometti L."/>
            <person name="Westerberg I."/>
            <person name="Brannstrom I.O."/>
            <person name="Guillou S."/>
            <person name="Cros-Aarteil S."/>
            <person name="Calhoun S."/>
            <person name="Haridas S."/>
            <person name="Kuo A."/>
            <person name="Mondo S."/>
            <person name="Pangilinan J."/>
            <person name="Riley R."/>
            <person name="LaButti K."/>
            <person name="Andreopoulos B."/>
            <person name="Lipzen A."/>
            <person name="Chen C."/>
            <person name="Yan M."/>
            <person name="Daum C."/>
            <person name="Ng V."/>
            <person name="Clum A."/>
            <person name="Steindorff A."/>
            <person name="Ohm R.A."/>
            <person name="Martin F."/>
            <person name="Silar P."/>
            <person name="Natvig D.O."/>
            <person name="Lalanne C."/>
            <person name="Gautier V."/>
            <person name="Ament-Velasquez S.L."/>
            <person name="Kruys A."/>
            <person name="Hutchinson M.I."/>
            <person name="Powell A.J."/>
            <person name="Barry K."/>
            <person name="Miller A.N."/>
            <person name="Grigoriev I.V."/>
            <person name="Debuchy R."/>
            <person name="Gladieux P."/>
            <person name="Hiltunen Thoren M."/>
            <person name="Johannesson H."/>
        </authorList>
    </citation>
    <scope>NUCLEOTIDE SEQUENCE</scope>
    <source>
        <strain evidence="7">CBS 560.94</strain>
    </source>
</reference>
<reference evidence="7" key="2">
    <citation type="submission" date="2023-06" db="EMBL/GenBank/DDBJ databases">
        <authorList>
            <consortium name="Lawrence Berkeley National Laboratory"/>
            <person name="Haridas S."/>
            <person name="Hensen N."/>
            <person name="Bonometti L."/>
            <person name="Westerberg I."/>
            <person name="Brannstrom I.O."/>
            <person name="Guillou S."/>
            <person name="Cros-Aarteil S."/>
            <person name="Calhoun S."/>
            <person name="Kuo A."/>
            <person name="Mondo S."/>
            <person name="Pangilinan J."/>
            <person name="Riley R."/>
            <person name="Labutti K."/>
            <person name="Andreopoulos B."/>
            <person name="Lipzen A."/>
            <person name="Chen C."/>
            <person name="Yanf M."/>
            <person name="Daum C."/>
            <person name="Ng V."/>
            <person name="Clum A."/>
            <person name="Steindorff A."/>
            <person name="Ohm R."/>
            <person name="Martin F."/>
            <person name="Silar P."/>
            <person name="Natvig D."/>
            <person name="Lalanne C."/>
            <person name="Gautier V."/>
            <person name="Ament-Velasquez S.L."/>
            <person name="Kruys A."/>
            <person name="Hutchinson M.I."/>
            <person name="Powell A.J."/>
            <person name="Barry K."/>
            <person name="Miller A.N."/>
            <person name="Grigoriev I.V."/>
            <person name="Debuchy R."/>
            <person name="Gladieux P."/>
            <person name="Thoren M.H."/>
            <person name="Johannesson H."/>
        </authorList>
    </citation>
    <scope>NUCLEOTIDE SEQUENCE</scope>
    <source>
        <strain evidence="7">CBS 560.94</strain>
    </source>
</reference>
<evidence type="ECO:0000313" key="7">
    <source>
        <dbReference type="EMBL" id="KAK3354260.1"/>
    </source>
</evidence>
<dbReference type="InterPro" id="IPR012882">
    <property type="entry name" value="Fmp46"/>
</dbReference>
<dbReference type="RefSeq" id="XP_062685638.1">
    <property type="nucleotide sequence ID" value="XM_062831199.1"/>
</dbReference>
<evidence type="ECO:0000256" key="4">
    <source>
        <dbReference type="ARBA" id="ARBA00022946"/>
    </source>
</evidence>
<dbReference type="EMBL" id="JAUEPP010000001">
    <property type="protein sequence ID" value="KAK3354260.1"/>
    <property type="molecule type" value="Genomic_DNA"/>
</dbReference>
<dbReference type="Proteomes" id="UP001278500">
    <property type="component" value="Unassembled WGS sequence"/>
</dbReference>
<organism evidence="7 8">
    <name type="scientific">Neurospora tetraspora</name>
    <dbReference type="NCBI Taxonomy" id="94610"/>
    <lineage>
        <taxon>Eukaryota</taxon>
        <taxon>Fungi</taxon>
        <taxon>Dikarya</taxon>
        <taxon>Ascomycota</taxon>
        <taxon>Pezizomycotina</taxon>
        <taxon>Sordariomycetes</taxon>
        <taxon>Sordariomycetidae</taxon>
        <taxon>Sordariales</taxon>
        <taxon>Sordariaceae</taxon>
        <taxon>Neurospora</taxon>
    </lineage>
</organism>
<dbReference type="Gene3D" id="3.40.30.10">
    <property type="entry name" value="Glutaredoxin"/>
    <property type="match status" value="1"/>
</dbReference>
<proteinExistence type="inferred from homology"/>
<dbReference type="GO" id="GO:0005739">
    <property type="term" value="C:mitochondrion"/>
    <property type="evidence" value="ECO:0007669"/>
    <property type="project" value="UniProtKB-SubCell"/>
</dbReference>
<comment type="function">
    <text evidence="1">Putative mitochondrial redox protein which could be involved in the reduction of small toxic molecules.</text>
</comment>
<evidence type="ECO:0000256" key="1">
    <source>
        <dbReference type="ARBA" id="ARBA00002963"/>
    </source>
</evidence>
<evidence type="ECO:0000256" key="3">
    <source>
        <dbReference type="ARBA" id="ARBA00009734"/>
    </source>
</evidence>